<dbReference type="InterPro" id="IPR050738">
    <property type="entry name" value="Sulfatase"/>
</dbReference>
<name>A0ABS8NG88_9BACT</name>
<evidence type="ECO:0000256" key="2">
    <source>
        <dbReference type="ARBA" id="ARBA00022723"/>
    </source>
</evidence>
<dbReference type="InterPro" id="IPR000917">
    <property type="entry name" value="Sulfatase_N"/>
</dbReference>
<dbReference type="InterPro" id="IPR024607">
    <property type="entry name" value="Sulfatase_CS"/>
</dbReference>
<comment type="similarity">
    <text evidence="1">Belongs to the sulfatase family.</text>
</comment>
<dbReference type="Proteomes" id="UP001430306">
    <property type="component" value="Unassembled WGS sequence"/>
</dbReference>
<evidence type="ECO:0000313" key="8">
    <source>
        <dbReference type="Proteomes" id="UP001430306"/>
    </source>
</evidence>
<protein>
    <submittedName>
        <fullName evidence="7">Arylsulfatase</fullName>
    </submittedName>
</protein>
<feature type="domain" description="Sulfatase N-terminal" evidence="6">
    <location>
        <begin position="34"/>
        <end position="343"/>
    </location>
</feature>
<keyword evidence="5" id="KW-0732">Signal</keyword>
<sequence>MHLRSWIVLAVCLGRCILTAWQPAVAEQTDGPRPNVILVVTDDQGYGDMSCHGNPWIKTPHLNQLASESVRLDNFHVDPVCTPTRAALMTGRYCTRVGAWAVTEGRQLLDPDETTMAEVFQHSGYRTGMFGKWHLGDPPPFAPRTRGFQTVTRHMAGGVDEIGNPTGNDYFDDTYFRDGVAEKFDGYCTDIWFDETIRFVTQESDQPFFVYLPTNAMHSPYRVADEYSDPFTKLGFKEQRAKFYGMIANFDENLGRLLSAMDDNELRENTLLIFMSDNGTAQGASENDREDGFNAGMRGKKGSVYDGGHRVACFARWPNRFEPNRRLDDLTVHRDWLPTLMELCKLDSPRPIEFDGRSMASLLLGQNNEWPDRELVIERQRDDVISATEATGRRQPAFVVMNQRWRLVRDELYDIQKDPGQFDDIADQHPKVVERLRAAYNRTFADIQSTRKDYVRFPVGRNTETKTITVRDWHPTVGNVIWKPSQLSEDDLFINGFWEIDVERAGRYRIELQRYPDDALESMGVDRARLKLGTLEHTQSLTTQTSVASYELDLPAGPQRLQTWLRDAKTQRERGAYHVKITRLQESTP</sequence>
<evidence type="ECO:0000256" key="3">
    <source>
        <dbReference type="ARBA" id="ARBA00022801"/>
    </source>
</evidence>
<dbReference type="CDD" id="cd16146">
    <property type="entry name" value="ARS_like"/>
    <property type="match status" value="1"/>
</dbReference>
<organism evidence="7 8">
    <name type="scientific">Rhodopirellula halodulae</name>
    <dbReference type="NCBI Taxonomy" id="2894198"/>
    <lineage>
        <taxon>Bacteria</taxon>
        <taxon>Pseudomonadati</taxon>
        <taxon>Planctomycetota</taxon>
        <taxon>Planctomycetia</taxon>
        <taxon>Pirellulales</taxon>
        <taxon>Pirellulaceae</taxon>
        <taxon>Rhodopirellula</taxon>
    </lineage>
</organism>
<evidence type="ECO:0000256" key="4">
    <source>
        <dbReference type="ARBA" id="ARBA00022837"/>
    </source>
</evidence>
<dbReference type="Pfam" id="PF00884">
    <property type="entry name" value="Sulfatase"/>
    <property type="match status" value="1"/>
</dbReference>
<dbReference type="SUPFAM" id="SSF53649">
    <property type="entry name" value="Alkaline phosphatase-like"/>
    <property type="match status" value="1"/>
</dbReference>
<accession>A0ABS8NG88</accession>
<dbReference type="Gene3D" id="3.30.1120.10">
    <property type="match status" value="1"/>
</dbReference>
<dbReference type="PROSITE" id="PS00523">
    <property type="entry name" value="SULFATASE_1"/>
    <property type="match status" value="1"/>
</dbReference>
<dbReference type="InterPro" id="IPR017850">
    <property type="entry name" value="Alkaline_phosphatase_core_sf"/>
</dbReference>
<dbReference type="PANTHER" id="PTHR42693:SF53">
    <property type="entry name" value="ENDO-4-O-SULFATASE"/>
    <property type="match status" value="1"/>
</dbReference>
<gene>
    <name evidence="7" type="ORF">LOC71_09800</name>
</gene>
<comment type="caution">
    <text evidence="7">The sequence shown here is derived from an EMBL/GenBank/DDBJ whole genome shotgun (WGS) entry which is preliminary data.</text>
</comment>
<evidence type="ECO:0000259" key="6">
    <source>
        <dbReference type="Pfam" id="PF00884"/>
    </source>
</evidence>
<reference evidence="7" key="1">
    <citation type="submission" date="2021-11" db="EMBL/GenBank/DDBJ databases">
        <title>Genome sequence.</title>
        <authorList>
            <person name="Sun Q."/>
        </authorList>
    </citation>
    <scope>NUCLEOTIDE SEQUENCE</scope>
    <source>
        <strain evidence="7">JC740</strain>
    </source>
</reference>
<feature type="signal peptide" evidence="5">
    <location>
        <begin position="1"/>
        <end position="26"/>
    </location>
</feature>
<dbReference type="PANTHER" id="PTHR42693">
    <property type="entry name" value="ARYLSULFATASE FAMILY MEMBER"/>
    <property type="match status" value="1"/>
</dbReference>
<keyword evidence="2" id="KW-0479">Metal-binding</keyword>
<proteinExistence type="inferred from homology"/>
<evidence type="ECO:0000313" key="7">
    <source>
        <dbReference type="EMBL" id="MCC9642567.1"/>
    </source>
</evidence>
<keyword evidence="3" id="KW-0378">Hydrolase</keyword>
<dbReference type="RefSeq" id="WP_230273406.1">
    <property type="nucleotide sequence ID" value="NZ_JAJKFW010000022.1"/>
</dbReference>
<keyword evidence="4" id="KW-0106">Calcium</keyword>
<dbReference type="Gene3D" id="3.40.720.10">
    <property type="entry name" value="Alkaline Phosphatase, subunit A"/>
    <property type="match status" value="1"/>
</dbReference>
<evidence type="ECO:0000256" key="5">
    <source>
        <dbReference type="SAM" id="SignalP"/>
    </source>
</evidence>
<keyword evidence="8" id="KW-1185">Reference proteome</keyword>
<feature type="chain" id="PRO_5046977902" evidence="5">
    <location>
        <begin position="27"/>
        <end position="589"/>
    </location>
</feature>
<evidence type="ECO:0000256" key="1">
    <source>
        <dbReference type="ARBA" id="ARBA00008779"/>
    </source>
</evidence>
<dbReference type="EMBL" id="JAJKFW010000022">
    <property type="protein sequence ID" value="MCC9642567.1"/>
    <property type="molecule type" value="Genomic_DNA"/>
</dbReference>